<evidence type="ECO:0000313" key="3">
    <source>
        <dbReference type="EMBL" id="BBH27999.1"/>
    </source>
</evidence>
<evidence type="ECO:0000313" key="4">
    <source>
        <dbReference type="Proteomes" id="UP000268059"/>
    </source>
</evidence>
<gene>
    <name evidence="3" type="ORF">SG0102_29330</name>
</gene>
<dbReference type="InterPro" id="IPR000160">
    <property type="entry name" value="GGDEF_dom"/>
</dbReference>
<dbReference type="EMBL" id="AP019309">
    <property type="protein sequence ID" value="BBH27999.1"/>
    <property type="molecule type" value="Genomic_DNA"/>
</dbReference>
<dbReference type="OrthoDB" id="9805474at2"/>
<dbReference type="AlphaFoldDB" id="A0A3G9JYC0"/>
<reference evidence="3 4" key="1">
    <citation type="submission" date="2018-11" db="EMBL/GenBank/DDBJ databases">
        <title>Novel Erysipelotrichaceae bacterium isolated from small intestine of a swine.</title>
        <authorList>
            <person name="Kim J.S."/>
            <person name="Choe H."/>
            <person name="Lee Y.R."/>
            <person name="Kim K.M."/>
            <person name="Park D.S."/>
        </authorList>
    </citation>
    <scope>NUCLEOTIDE SEQUENCE [LARGE SCALE GENOMIC DNA]</scope>
    <source>
        <strain evidence="3 4">SG0102</strain>
    </source>
</reference>
<dbReference type="SMART" id="SM00267">
    <property type="entry name" value="GGDEF"/>
    <property type="match status" value="1"/>
</dbReference>
<dbReference type="SUPFAM" id="SSF55073">
    <property type="entry name" value="Nucleotide cyclase"/>
    <property type="match status" value="1"/>
</dbReference>
<sequence length="372" mass="43030">MYQFSDKLRNAYESLMMPLAIYQVIDGKVVTILVSDGFCQLKKDSREHLTSSLTNSMFKRVDPAYAGKLAKQYAAFTNHESKYDVIYCSNDVDGKSTLIHAVGHWQTMPDRTKLAFLHYLDLTASVAFINEESQKYHKEQEEHFYIDPLTKLPNINYLHEFGEEKIEAIRLNKNKPLLLFFDVCAMQNYNDQYGYKAGDELLKLTANILKTYYPNSFIIRNPNDHFIVLTKSTPYDEMITKTISDEIIKKAEGNTLGIKAGLCLITPDDNIYSGIEHARRALKTIGNDRNIHAVYYSSAIELEYQRRQFFIDHFDDALKNHYIQVYYHRIVNSQSQAIVSHEALARWIDPGQGFISPGEFIPILTKYHLTYK</sequence>
<dbReference type="InterPro" id="IPR029787">
    <property type="entry name" value="Nucleotide_cyclase"/>
</dbReference>
<dbReference type="InterPro" id="IPR052155">
    <property type="entry name" value="Biofilm_reg_signaling"/>
</dbReference>
<dbReference type="Proteomes" id="UP000268059">
    <property type="component" value="Chromosome"/>
</dbReference>
<dbReference type="PANTHER" id="PTHR44757">
    <property type="entry name" value="DIGUANYLATE CYCLASE DGCP"/>
    <property type="match status" value="1"/>
</dbReference>
<dbReference type="PROSITE" id="PS50883">
    <property type="entry name" value="EAL"/>
    <property type="match status" value="1"/>
</dbReference>
<dbReference type="Gene3D" id="3.20.20.450">
    <property type="entry name" value="EAL domain"/>
    <property type="match status" value="1"/>
</dbReference>
<dbReference type="InterPro" id="IPR035919">
    <property type="entry name" value="EAL_sf"/>
</dbReference>
<dbReference type="PROSITE" id="PS50887">
    <property type="entry name" value="GGDEF"/>
    <property type="match status" value="1"/>
</dbReference>
<dbReference type="KEGG" id="ebm:SG0102_29330"/>
<feature type="domain" description="EAL" evidence="1">
    <location>
        <begin position="307"/>
        <end position="372"/>
    </location>
</feature>
<dbReference type="InParanoid" id="A0A3G9JYC0"/>
<dbReference type="InterPro" id="IPR043128">
    <property type="entry name" value="Rev_trsase/Diguanyl_cyclase"/>
</dbReference>
<evidence type="ECO:0000259" key="2">
    <source>
        <dbReference type="PROSITE" id="PS50887"/>
    </source>
</evidence>
<name>A0A3G9JYC0_9FIRM</name>
<accession>A0A3G9JYC0</accession>
<keyword evidence="4" id="KW-1185">Reference proteome</keyword>
<dbReference type="Gene3D" id="3.30.70.270">
    <property type="match status" value="1"/>
</dbReference>
<dbReference type="Pfam" id="PF00563">
    <property type="entry name" value="EAL"/>
    <property type="match status" value="1"/>
</dbReference>
<protein>
    <recommendedName>
        <fullName evidence="5">GGDEF domain-containing protein</fullName>
    </recommendedName>
</protein>
<evidence type="ECO:0008006" key="5">
    <source>
        <dbReference type="Google" id="ProtNLM"/>
    </source>
</evidence>
<dbReference type="Pfam" id="PF00990">
    <property type="entry name" value="GGDEF"/>
    <property type="match status" value="1"/>
</dbReference>
<dbReference type="InterPro" id="IPR001633">
    <property type="entry name" value="EAL_dom"/>
</dbReference>
<proteinExistence type="predicted"/>
<feature type="domain" description="GGDEF" evidence="2">
    <location>
        <begin position="174"/>
        <end position="297"/>
    </location>
</feature>
<dbReference type="SUPFAM" id="SSF141868">
    <property type="entry name" value="EAL domain-like"/>
    <property type="match status" value="1"/>
</dbReference>
<organism evidence="3 4">
    <name type="scientific">Intestinibaculum porci</name>
    <dbReference type="NCBI Taxonomy" id="2487118"/>
    <lineage>
        <taxon>Bacteria</taxon>
        <taxon>Bacillati</taxon>
        <taxon>Bacillota</taxon>
        <taxon>Erysipelotrichia</taxon>
        <taxon>Erysipelotrichales</taxon>
        <taxon>Erysipelotrichaceae</taxon>
        <taxon>Intestinibaculum</taxon>
    </lineage>
</organism>
<dbReference type="NCBIfam" id="TIGR00254">
    <property type="entry name" value="GGDEF"/>
    <property type="match status" value="1"/>
</dbReference>
<dbReference type="PANTHER" id="PTHR44757:SF2">
    <property type="entry name" value="BIOFILM ARCHITECTURE MAINTENANCE PROTEIN MBAA"/>
    <property type="match status" value="1"/>
</dbReference>
<evidence type="ECO:0000259" key="1">
    <source>
        <dbReference type="PROSITE" id="PS50883"/>
    </source>
</evidence>